<dbReference type="EMBL" id="LNIX01000026">
    <property type="protein sequence ID" value="OXA42312.1"/>
    <property type="molecule type" value="Genomic_DNA"/>
</dbReference>
<dbReference type="AlphaFoldDB" id="A0A226D9U2"/>
<evidence type="ECO:0000313" key="3">
    <source>
        <dbReference type="Proteomes" id="UP000198287"/>
    </source>
</evidence>
<feature type="transmembrane region" description="Helical" evidence="1">
    <location>
        <begin position="49"/>
        <end position="69"/>
    </location>
</feature>
<evidence type="ECO:0000313" key="2">
    <source>
        <dbReference type="EMBL" id="OXA42312.1"/>
    </source>
</evidence>
<comment type="caution">
    <text evidence="2">The sequence shown here is derived from an EMBL/GenBank/DDBJ whole genome shotgun (WGS) entry which is preliminary data.</text>
</comment>
<name>A0A226D9U2_FOLCA</name>
<gene>
    <name evidence="2" type="ORF">Fcan01_22924</name>
</gene>
<accession>A0A226D9U2</accession>
<protein>
    <submittedName>
        <fullName evidence="2">Uncharacterized protein</fullName>
    </submittedName>
</protein>
<keyword evidence="1" id="KW-0472">Membrane</keyword>
<organism evidence="2 3">
    <name type="scientific">Folsomia candida</name>
    <name type="common">Springtail</name>
    <dbReference type="NCBI Taxonomy" id="158441"/>
    <lineage>
        <taxon>Eukaryota</taxon>
        <taxon>Metazoa</taxon>
        <taxon>Ecdysozoa</taxon>
        <taxon>Arthropoda</taxon>
        <taxon>Hexapoda</taxon>
        <taxon>Collembola</taxon>
        <taxon>Entomobryomorpha</taxon>
        <taxon>Isotomoidea</taxon>
        <taxon>Isotomidae</taxon>
        <taxon>Proisotominae</taxon>
        <taxon>Folsomia</taxon>
    </lineage>
</organism>
<reference evidence="2 3" key="1">
    <citation type="submission" date="2015-12" db="EMBL/GenBank/DDBJ databases">
        <title>The genome of Folsomia candida.</title>
        <authorList>
            <person name="Faddeeva A."/>
            <person name="Derks M.F."/>
            <person name="Anvar Y."/>
            <person name="Smit S."/>
            <person name="Van Straalen N."/>
            <person name="Roelofs D."/>
        </authorList>
    </citation>
    <scope>NUCLEOTIDE SEQUENCE [LARGE SCALE GENOMIC DNA]</scope>
    <source>
        <strain evidence="2 3">VU population</strain>
        <tissue evidence="2">Whole body</tissue>
    </source>
</reference>
<keyword evidence="3" id="KW-1185">Reference proteome</keyword>
<keyword evidence="1" id="KW-0812">Transmembrane</keyword>
<keyword evidence="1" id="KW-1133">Transmembrane helix</keyword>
<feature type="transmembrane region" description="Helical" evidence="1">
    <location>
        <begin position="7"/>
        <end position="29"/>
    </location>
</feature>
<dbReference type="Proteomes" id="UP000198287">
    <property type="component" value="Unassembled WGS sequence"/>
</dbReference>
<evidence type="ECO:0000256" key="1">
    <source>
        <dbReference type="SAM" id="Phobius"/>
    </source>
</evidence>
<sequence length="216" mass="24095">MAWKDHLLNIFVLVFAVYPVFLTLCALILNFHPLPMLINCAYPDKLPNYTSILFLLVKAPFIALVCVHVCRSFANVISHSTVLIHMVLSCIDRVVLDGKQLSRGTMTSSQNLRGYVQIQVLLGQLPLAAFETIVASLMLLGLLGGRVIRGTVWTTLLGLSSAKKYFKRKMKGIGEIAFYASCFQYRLYRLQNSTKATFYAVIIDRTVTALLSIESG</sequence>
<proteinExistence type="predicted"/>
<feature type="transmembrane region" description="Helical" evidence="1">
    <location>
        <begin position="116"/>
        <end position="143"/>
    </location>
</feature>